<keyword evidence="3" id="KW-1185">Reference proteome</keyword>
<dbReference type="InterPro" id="IPR029058">
    <property type="entry name" value="AB_hydrolase_fold"/>
</dbReference>
<dbReference type="InterPro" id="IPR000639">
    <property type="entry name" value="Epox_hydrolase-like"/>
</dbReference>
<dbReference type="Gene3D" id="3.40.50.1820">
    <property type="entry name" value="alpha/beta hydrolase"/>
    <property type="match status" value="1"/>
</dbReference>
<dbReference type="InterPro" id="IPR000073">
    <property type="entry name" value="AB_hydrolase_1"/>
</dbReference>
<keyword evidence="2" id="KW-0378">Hydrolase</keyword>
<name>A0ABU5DWB3_9PROT</name>
<proteinExistence type="predicted"/>
<dbReference type="EMBL" id="JAXCLX010000001">
    <property type="protein sequence ID" value="MDY0871601.1"/>
    <property type="molecule type" value="Genomic_DNA"/>
</dbReference>
<dbReference type="InterPro" id="IPR050266">
    <property type="entry name" value="AB_hydrolase_sf"/>
</dbReference>
<sequence>MRETTALPQIDPTRRGFLGLGALTAAALSVGFTRKAQAQAQAQAGTSLGAIRQIDAGLLNVGYAEMGPADGQPVLLLHGWPYDIHSYVDVAPMLSARGYRVIVPHNRGFGTTRFLSDATMRNGQQGQIALDVVALMDALKIEKTILAGYDWGGRSANIIAALWPERVKAMVSVNGYLINNRQRNQLPLAPKAEHGWWYQFYFATERGKAGYTANTRDFNELMWRNNSPSWKFDADTYARTAASFENPDHAAIVIHNYRWRLSLADGDPALDDLEAKLAAGPAITVPSITIDGDSDGVVPATDGSGQAKRFAGPRQHRILKGVGHNLPQEAPRDFAQAVIDVDAM</sequence>
<organism evidence="2 3">
    <name type="scientific">Dongia rigui</name>
    <dbReference type="NCBI Taxonomy" id="940149"/>
    <lineage>
        <taxon>Bacteria</taxon>
        <taxon>Pseudomonadati</taxon>
        <taxon>Pseudomonadota</taxon>
        <taxon>Alphaproteobacteria</taxon>
        <taxon>Rhodospirillales</taxon>
        <taxon>Dongiaceae</taxon>
        <taxon>Dongia</taxon>
    </lineage>
</organism>
<dbReference type="Proteomes" id="UP001271769">
    <property type="component" value="Unassembled WGS sequence"/>
</dbReference>
<evidence type="ECO:0000313" key="2">
    <source>
        <dbReference type="EMBL" id="MDY0871601.1"/>
    </source>
</evidence>
<evidence type="ECO:0000313" key="3">
    <source>
        <dbReference type="Proteomes" id="UP001271769"/>
    </source>
</evidence>
<dbReference type="PRINTS" id="PR00412">
    <property type="entry name" value="EPOXHYDRLASE"/>
</dbReference>
<dbReference type="SUPFAM" id="SSF53474">
    <property type="entry name" value="alpha/beta-Hydrolases"/>
    <property type="match status" value="1"/>
</dbReference>
<feature type="domain" description="AB hydrolase-1" evidence="1">
    <location>
        <begin position="73"/>
        <end position="326"/>
    </location>
</feature>
<dbReference type="PANTHER" id="PTHR43798">
    <property type="entry name" value="MONOACYLGLYCEROL LIPASE"/>
    <property type="match status" value="1"/>
</dbReference>
<comment type="caution">
    <text evidence="2">The sequence shown here is derived from an EMBL/GenBank/DDBJ whole genome shotgun (WGS) entry which is preliminary data.</text>
</comment>
<dbReference type="RefSeq" id="WP_320500031.1">
    <property type="nucleotide sequence ID" value="NZ_JAXCLX010000001.1"/>
</dbReference>
<dbReference type="PROSITE" id="PS51318">
    <property type="entry name" value="TAT"/>
    <property type="match status" value="1"/>
</dbReference>
<dbReference type="Pfam" id="PF00561">
    <property type="entry name" value="Abhydrolase_1"/>
    <property type="match status" value="1"/>
</dbReference>
<evidence type="ECO:0000259" key="1">
    <source>
        <dbReference type="Pfam" id="PF00561"/>
    </source>
</evidence>
<dbReference type="InterPro" id="IPR006311">
    <property type="entry name" value="TAT_signal"/>
</dbReference>
<protein>
    <submittedName>
        <fullName evidence="2">Alpha/beta hydrolase</fullName>
    </submittedName>
</protein>
<reference evidence="2 3" key="1">
    <citation type="journal article" date="2013" name="Antonie Van Leeuwenhoek">
        <title>Dongia rigui sp. nov., isolated from freshwater of a large wetland in Korea.</title>
        <authorList>
            <person name="Baik K.S."/>
            <person name="Hwang Y.M."/>
            <person name="Choi J.S."/>
            <person name="Kwon J."/>
            <person name="Seong C.N."/>
        </authorList>
    </citation>
    <scope>NUCLEOTIDE SEQUENCE [LARGE SCALE GENOMIC DNA]</scope>
    <source>
        <strain evidence="2 3">04SU4-P</strain>
    </source>
</reference>
<dbReference type="GO" id="GO:0016787">
    <property type="term" value="F:hydrolase activity"/>
    <property type="evidence" value="ECO:0007669"/>
    <property type="project" value="UniProtKB-KW"/>
</dbReference>
<gene>
    <name evidence="2" type="ORF">SMD31_06690</name>
</gene>
<accession>A0ABU5DWB3</accession>